<evidence type="ECO:0000313" key="4">
    <source>
        <dbReference type="Proteomes" id="UP000631114"/>
    </source>
</evidence>
<dbReference type="Pfam" id="PF05678">
    <property type="entry name" value="VQ"/>
    <property type="match status" value="1"/>
</dbReference>
<feature type="region of interest" description="Disordered" evidence="1">
    <location>
        <begin position="1"/>
        <end position="21"/>
    </location>
</feature>
<evidence type="ECO:0000256" key="1">
    <source>
        <dbReference type="SAM" id="MobiDB-lite"/>
    </source>
</evidence>
<dbReference type="PANTHER" id="PTHR33624">
    <property type="entry name" value="SIGMA FACTOR BINDING PROTEIN 1, CHLOROPLASTIC"/>
    <property type="match status" value="1"/>
</dbReference>
<dbReference type="InterPro" id="IPR008889">
    <property type="entry name" value="VQ"/>
</dbReference>
<protein>
    <recommendedName>
        <fullName evidence="2">VQ domain-containing protein</fullName>
    </recommendedName>
</protein>
<dbReference type="OrthoDB" id="665788at2759"/>
<keyword evidence="4" id="KW-1185">Reference proteome</keyword>
<dbReference type="EMBL" id="JADFTS010000008">
    <property type="protein sequence ID" value="KAF9593904.1"/>
    <property type="molecule type" value="Genomic_DNA"/>
</dbReference>
<dbReference type="PANTHER" id="PTHR33624:SF2">
    <property type="entry name" value="SIGMA FACTOR BINDING PROTEIN 1, CHLOROPLASTIC"/>
    <property type="match status" value="1"/>
</dbReference>
<dbReference type="Proteomes" id="UP000631114">
    <property type="component" value="Unassembled WGS sequence"/>
</dbReference>
<sequence>MDKLSVHQTKGSSKQAKSKKKPIKVVYISNPMKVKTSASDFRALVQELTGQDSDIGDASRYSSEMEGINEGVVLGTVPSEGMEISNDREEVVQHVPGVEPYGETIRTLDSTFEQFEPFDRVFSPFMIENFNGLIPSGLLHDICQPVEKP</sequence>
<evidence type="ECO:0000313" key="3">
    <source>
        <dbReference type="EMBL" id="KAF9593904.1"/>
    </source>
</evidence>
<gene>
    <name evidence="3" type="ORF">IFM89_026032</name>
</gene>
<organism evidence="3 4">
    <name type="scientific">Coptis chinensis</name>
    <dbReference type="NCBI Taxonomy" id="261450"/>
    <lineage>
        <taxon>Eukaryota</taxon>
        <taxon>Viridiplantae</taxon>
        <taxon>Streptophyta</taxon>
        <taxon>Embryophyta</taxon>
        <taxon>Tracheophyta</taxon>
        <taxon>Spermatophyta</taxon>
        <taxon>Magnoliopsida</taxon>
        <taxon>Ranunculales</taxon>
        <taxon>Ranunculaceae</taxon>
        <taxon>Coptidoideae</taxon>
        <taxon>Coptis</taxon>
    </lineage>
</organism>
<comment type="caution">
    <text evidence="3">The sequence shown here is derived from an EMBL/GenBank/DDBJ whole genome shotgun (WGS) entry which is preliminary data.</text>
</comment>
<reference evidence="3 4" key="1">
    <citation type="submission" date="2020-10" db="EMBL/GenBank/DDBJ databases">
        <title>The Coptis chinensis genome and diversification of protoberbering-type alkaloids.</title>
        <authorList>
            <person name="Wang B."/>
            <person name="Shu S."/>
            <person name="Song C."/>
            <person name="Liu Y."/>
        </authorList>
    </citation>
    <scope>NUCLEOTIDE SEQUENCE [LARGE SCALE GENOMIC DNA]</scope>
    <source>
        <strain evidence="3">HL-2020</strain>
        <tissue evidence="3">Leaf</tissue>
    </source>
</reference>
<dbReference type="InterPro" id="IPR039335">
    <property type="entry name" value="SIB1/2"/>
</dbReference>
<evidence type="ECO:0000259" key="2">
    <source>
        <dbReference type="Pfam" id="PF05678"/>
    </source>
</evidence>
<name>A0A835LJG6_9MAGN</name>
<accession>A0A835LJG6</accession>
<proteinExistence type="predicted"/>
<dbReference type="AlphaFoldDB" id="A0A835LJG6"/>
<feature type="domain" description="VQ" evidence="2">
    <location>
        <begin position="28"/>
        <end position="54"/>
    </location>
</feature>